<dbReference type="PANTHER" id="PTHR32097">
    <property type="entry name" value="CAMP-BINDING PROTEIN 1-RELATED"/>
    <property type="match status" value="1"/>
</dbReference>
<name>A0A8J4DWD2_9ACTN</name>
<dbReference type="AlphaFoldDB" id="A0A8J4DWD2"/>
<evidence type="ECO:0000256" key="2">
    <source>
        <dbReference type="SAM" id="MobiDB-lite"/>
    </source>
</evidence>
<dbReference type="PANTHER" id="PTHR32097:SF4">
    <property type="entry name" value="GENERAL STRESS PROTEIN 16U"/>
    <property type="match status" value="1"/>
</dbReference>
<dbReference type="InterPro" id="IPR003325">
    <property type="entry name" value="TerD"/>
</dbReference>
<protein>
    <submittedName>
        <fullName evidence="4">Stress response protein, TerZ-and CABP1</fullName>
    </submittedName>
</protein>
<comment type="similarity">
    <text evidence="1">Belongs to the CAPAB/TerDEXZ family.</text>
</comment>
<dbReference type="CDD" id="cd06974">
    <property type="entry name" value="TerD_like"/>
    <property type="match status" value="1"/>
</dbReference>
<evidence type="ECO:0000313" key="5">
    <source>
        <dbReference type="Proteomes" id="UP000612585"/>
    </source>
</evidence>
<reference evidence="4" key="1">
    <citation type="submission" date="2021-01" db="EMBL/GenBank/DDBJ databases">
        <title>Whole genome shotgun sequence of Virgisporangium aurantiacum NBRC 16421.</title>
        <authorList>
            <person name="Komaki H."/>
            <person name="Tamura T."/>
        </authorList>
    </citation>
    <scope>NUCLEOTIDE SEQUENCE</scope>
    <source>
        <strain evidence="4">NBRC 16421</strain>
    </source>
</reference>
<gene>
    <name evidence="4" type="ORF">Vau01_002650</name>
</gene>
<dbReference type="RefSeq" id="WP_275423904.1">
    <property type="nucleotide sequence ID" value="NZ_BOPG01000003.1"/>
</dbReference>
<comment type="caution">
    <text evidence="4">The sequence shown here is derived from an EMBL/GenBank/DDBJ whole genome shotgun (WGS) entry which is preliminary data.</text>
</comment>
<feature type="domain" description="TerD" evidence="3">
    <location>
        <begin position="6"/>
        <end position="173"/>
    </location>
</feature>
<sequence>MEARRIVKGENFELPIDVQRLRIVLGWNDASGERTLDASALLLGSDRKVASDADFVFYNQPASVDGSVSLLGQTVTDAGVEEKLAIDLEAVPAEVSTIALAASVDRGRFGDLRDLRLVVLDGADEHIARYEITDATEESAFVFGEVYRRNDRWKVRAVGQGWANGLAGLATDFGVRVDEEPEDTTPDPPDATDYVTTVEADEPADAVVVLAEDPAPVGDLVSVEEFVTVKEPVPVEAAPVEPAPRATRSRSTGVRTRRPKKATSAVGVPSLADGDGWQSARLFSVAGIGAADEQEKRATSALLSTMYAVKQFGRCIATRLGGPGGTVETFAEVQFTLGDRTVIPDGVLKVARAGRVWTALLEVKTGSGQLRREQVENYLDVAREQGYDAVVTLSNEISPGAGEHPISVDKRKTRKVALIHVSWAEIIHEARMALTHRGISDPTQAWILAELIRYLDHPRSGAATFDDMGAAWVPVREAVVAGTLRAGDRKAPAVADAWLRLVRWLSLKLTADLGVAVASVMPRKLAGDPVARRQAVLTRLAADGALDATLRVPGAAGPLSVVADVRVGQVRTSVEVGAPQEWNSTRRVAWLLRQLGDEAPGDLLVEVIFAGRTETACERLADVRAKPALLVGDRSLDIKAFRLTGCTPLGQRRSGVRGAFVPTVVGSVETFYRGVVQGLRPWPSPAPKLPADATDDVPADTAADIGSPEISSAAVSK</sequence>
<dbReference type="Gene3D" id="2.60.60.30">
    <property type="entry name" value="sav2460 like domains"/>
    <property type="match status" value="1"/>
</dbReference>
<feature type="region of interest" description="Disordered" evidence="2">
    <location>
        <begin position="683"/>
        <end position="717"/>
    </location>
</feature>
<dbReference type="Proteomes" id="UP000612585">
    <property type="component" value="Unassembled WGS sequence"/>
</dbReference>
<evidence type="ECO:0000256" key="1">
    <source>
        <dbReference type="ARBA" id="ARBA00008775"/>
    </source>
</evidence>
<feature type="compositionally biased region" description="Low complexity" evidence="2">
    <location>
        <begin position="239"/>
        <end position="254"/>
    </location>
</feature>
<proteinExistence type="inferred from homology"/>
<evidence type="ECO:0000313" key="4">
    <source>
        <dbReference type="EMBL" id="GIJ52749.1"/>
    </source>
</evidence>
<evidence type="ECO:0000259" key="3">
    <source>
        <dbReference type="Pfam" id="PF02342"/>
    </source>
</evidence>
<feature type="region of interest" description="Disordered" evidence="2">
    <location>
        <begin position="239"/>
        <end position="269"/>
    </location>
</feature>
<dbReference type="EMBL" id="BOPG01000003">
    <property type="protein sequence ID" value="GIJ52749.1"/>
    <property type="molecule type" value="Genomic_DNA"/>
</dbReference>
<keyword evidence="5" id="KW-1185">Reference proteome</keyword>
<dbReference type="Pfam" id="PF02342">
    <property type="entry name" value="TerD"/>
    <property type="match status" value="1"/>
</dbReference>
<organism evidence="4 5">
    <name type="scientific">Virgisporangium aurantiacum</name>
    <dbReference type="NCBI Taxonomy" id="175570"/>
    <lineage>
        <taxon>Bacteria</taxon>
        <taxon>Bacillati</taxon>
        <taxon>Actinomycetota</taxon>
        <taxon>Actinomycetes</taxon>
        <taxon>Micromonosporales</taxon>
        <taxon>Micromonosporaceae</taxon>
        <taxon>Virgisporangium</taxon>
    </lineage>
</organism>
<accession>A0A8J4DWD2</accession>
<dbReference type="InterPro" id="IPR051324">
    <property type="entry name" value="Stress/Tellurium_Resist"/>
</dbReference>